<evidence type="ECO:0000313" key="8">
    <source>
        <dbReference type="EMBL" id="GLQ93434.1"/>
    </source>
</evidence>
<dbReference type="PROSITE" id="PS51898">
    <property type="entry name" value="TYR_RECOMBINASE"/>
    <property type="match status" value="1"/>
</dbReference>
<evidence type="ECO:0000259" key="6">
    <source>
        <dbReference type="PROSITE" id="PS51898"/>
    </source>
</evidence>
<comment type="caution">
    <text evidence="8">The sequence shown here is derived from an EMBL/GenBank/DDBJ whole genome shotgun (WGS) entry which is preliminary data.</text>
</comment>
<evidence type="ECO:0000256" key="1">
    <source>
        <dbReference type="ARBA" id="ARBA00008857"/>
    </source>
</evidence>
<dbReference type="InterPro" id="IPR025166">
    <property type="entry name" value="Integrase_DNA_bind_dom"/>
</dbReference>
<comment type="similarity">
    <text evidence="1">Belongs to the 'phage' integrase family.</text>
</comment>
<evidence type="ECO:0000256" key="3">
    <source>
        <dbReference type="ARBA" id="ARBA00023125"/>
    </source>
</evidence>
<dbReference type="Pfam" id="PF22022">
    <property type="entry name" value="Phage_int_M"/>
    <property type="match status" value="1"/>
</dbReference>
<evidence type="ECO:0000259" key="7">
    <source>
        <dbReference type="PROSITE" id="PS51900"/>
    </source>
</evidence>
<dbReference type="InterPro" id="IPR044068">
    <property type="entry name" value="CB"/>
</dbReference>
<feature type="domain" description="Core-binding (CB)" evidence="7">
    <location>
        <begin position="100"/>
        <end position="181"/>
    </location>
</feature>
<dbReference type="SUPFAM" id="SSF56349">
    <property type="entry name" value="DNA breaking-rejoining enzymes"/>
    <property type="match status" value="1"/>
</dbReference>
<dbReference type="Pfam" id="PF13356">
    <property type="entry name" value="Arm-DNA-bind_3"/>
    <property type="match status" value="1"/>
</dbReference>
<evidence type="ECO:0000256" key="4">
    <source>
        <dbReference type="ARBA" id="ARBA00023172"/>
    </source>
</evidence>
<evidence type="ECO:0000256" key="5">
    <source>
        <dbReference type="PROSITE-ProRule" id="PRU01248"/>
    </source>
</evidence>
<dbReference type="Gene3D" id="1.10.443.10">
    <property type="entry name" value="Intergrase catalytic core"/>
    <property type="match status" value="1"/>
</dbReference>
<evidence type="ECO:0000313" key="9">
    <source>
        <dbReference type="Proteomes" id="UP001156670"/>
    </source>
</evidence>
<keyword evidence="4" id="KW-0233">DNA recombination</keyword>
<dbReference type="InterPro" id="IPR002104">
    <property type="entry name" value="Integrase_catalytic"/>
</dbReference>
<sequence length="413" mass="46584">MTELTALAARNAKPRDAMYRLAAGKGLYLQVMPNGAKYWRLKYRHLKKQPKMISLGVFPEVSLADARVERDRLRQLIASGIDPSTQRRVDRLARELASENSLEAVARAWFAQKSSDWVPSYSRGVLSRLENNVFPWLGKIPISEVTPPQILTVMQRIHERGATETAHRTRNYLSEIFRFAIRQGLAERDPAADVIGAIPQAETAHFPTLTDPAQIGELLRAIDGYRGTYITRYALKLAPLVFTRPGEMRYAEWSEIDFSRAVWTVPGTRLKMRKAKKAKAEPHVVPLSRQAVQLLRELHALSGAGRFLFPGERSALRPMSENTVNGALHALGYKGLIVTHGFRHMASTALNEAGWAEDAIERQLAHKDKNRIRGIYNKAQYMAERRRMMQAWADYLDKLRGDVAGAILHSKAA</sequence>
<dbReference type="Pfam" id="PF00589">
    <property type="entry name" value="Phage_integrase"/>
    <property type="match status" value="1"/>
</dbReference>
<evidence type="ECO:0000256" key="2">
    <source>
        <dbReference type="ARBA" id="ARBA00022908"/>
    </source>
</evidence>
<dbReference type="RefSeq" id="WP_284321145.1">
    <property type="nucleotide sequence ID" value="NZ_BSOB01000018.1"/>
</dbReference>
<keyword evidence="9" id="KW-1185">Reference proteome</keyword>
<name>A0ABQ5XP30_9GAMM</name>
<dbReference type="Proteomes" id="UP001156670">
    <property type="component" value="Unassembled WGS sequence"/>
</dbReference>
<dbReference type="Gene3D" id="1.10.150.130">
    <property type="match status" value="1"/>
</dbReference>
<dbReference type="InterPro" id="IPR010998">
    <property type="entry name" value="Integrase_recombinase_N"/>
</dbReference>
<reference evidence="9" key="1">
    <citation type="journal article" date="2019" name="Int. J. Syst. Evol. Microbiol.">
        <title>The Global Catalogue of Microorganisms (GCM) 10K type strain sequencing project: providing services to taxonomists for standard genome sequencing and annotation.</title>
        <authorList>
            <consortium name="The Broad Institute Genomics Platform"/>
            <consortium name="The Broad Institute Genome Sequencing Center for Infectious Disease"/>
            <person name="Wu L."/>
            <person name="Ma J."/>
        </authorList>
    </citation>
    <scope>NUCLEOTIDE SEQUENCE [LARGE SCALE GENOMIC DNA]</scope>
    <source>
        <strain evidence="9">NBRC 111980</strain>
    </source>
</reference>
<dbReference type="Gene3D" id="3.30.160.390">
    <property type="entry name" value="Integrase, DNA-binding domain"/>
    <property type="match status" value="1"/>
</dbReference>
<feature type="domain" description="Tyr recombinase" evidence="6">
    <location>
        <begin position="205"/>
        <end position="390"/>
    </location>
</feature>
<keyword evidence="2" id="KW-0229">DNA integration</keyword>
<keyword evidence="3 5" id="KW-0238">DNA-binding</keyword>
<dbReference type="CDD" id="cd00801">
    <property type="entry name" value="INT_P4_C"/>
    <property type="match status" value="1"/>
</dbReference>
<proteinExistence type="inferred from homology"/>
<dbReference type="InterPro" id="IPR050808">
    <property type="entry name" value="Phage_Integrase"/>
</dbReference>
<organism evidence="8 9">
    <name type="scientific">Dyella acidisoli</name>
    <dbReference type="NCBI Taxonomy" id="1867834"/>
    <lineage>
        <taxon>Bacteria</taxon>
        <taxon>Pseudomonadati</taxon>
        <taxon>Pseudomonadota</taxon>
        <taxon>Gammaproteobacteria</taxon>
        <taxon>Lysobacterales</taxon>
        <taxon>Rhodanobacteraceae</taxon>
        <taxon>Dyella</taxon>
    </lineage>
</organism>
<dbReference type="InterPro" id="IPR053876">
    <property type="entry name" value="Phage_int_M"/>
</dbReference>
<dbReference type="EMBL" id="BSOB01000018">
    <property type="protein sequence ID" value="GLQ93434.1"/>
    <property type="molecule type" value="Genomic_DNA"/>
</dbReference>
<dbReference type="PANTHER" id="PTHR30629">
    <property type="entry name" value="PROPHAGE INTEGRASE"/>
    <property type="match status" value="1"/>
</dbReference>
<accession>A0ABQ5XP30</accession>
<protein>
    <submittedName>
        <fullName evidence="8">Integrase</fullName>
    </submittedName>
</protein>
<dbReference type="PROSITE" id="PS51900">
    <property type="entry name" value="CB"/>
    <property type="match status" value="1"/>
</dbReference>
<gene>
    <name evidence="8" type="ORF">GCM10007901_23850</name>
</gene>
<dbReference type="InterPro" id="IPR013762">
    <property type="entry name" value="Integrase-like_cat_sf"/>
</dbReference>
<dbReference type="InterPro" id="IPR038488">
    <property type="entry name" value="Integrase_DNA-bd_sf"/>
</dbReference>
<dbReference type="PANTHER" id="PTHR30629:SF2">
    <property type="entry name" value="PROPHAGE INTEGRASE INTS-RELATED"/>
    <property type="match status" value="1"/>
</dbReference>
<dbReference type="InterPro" id="IPR011010">
    <property type="entry name" value="DNA_brk_join_enz"/>
</dbReference>